<gene>
    <name evidence="3" type="ORF">SAMN04489740_1384</name>
</gene>
<evidence type="ECO:0000259" key="1">
    <source>
        <dbReference type="Pfam" id="PF03749"/>
    </source>
</evidence>
<dbReference type="Pfam" id="PF03749">
    <property type="entry name" value="SfsA"/>
    <property type="match status" value="1"/>
</dbReference>
<evidence type="ECO:0000259" key="2">
    <source>
        <dbReference type="Pfam" id="PF17746"/>
    </source>
</evidence>
<dbReference type="EMBL" id="FNTV01000001">
    <property type="protein sequence ID" value="SEE42754.1"/>
    <property type="molecule type" value="Genomic_DNA"/>
</dbReference>
<reference evidence="3 4" key="1">
    <citation type="submission" date="2016-10" db="EMBL/GenBank/DDBJ databases">
        <authorList>
            <person name="de Groot N.N."/>
        </authorList>
    </citation>
    <scope>NUCLEOTIDE SEQUENCE [LARGE SCALE GENOMIC DNA]</scope>
    <source>
        <strain evidence="3 4">DSM 22274</strain>
    </source>
</reference>
<dbReference type="InterPro" id="IPR041465">
    <property type="entry name" value="SfsA_N"/>
</dbReference>
<accession>A0A1H5IRM1</accession>
<evidence type="ECO:0000313" key="3">
    <source>
        <dbReference type="EMBL" id="SEE42754.1"/>
    </source>
</evidence>
<dbReference type="PANTHER" id="PTHR30545:SF2">
    <property type="entry name" value="SUGAR FERMENTATION STIMULATION PROTEIN A"/>
    <property type="match status" value="1"/>
</dbReference>
<dbReference type="Gene3D" id="3.40.1350.60">
    <property type="match status" value="1"/>
</dbReference>
<feature type="domain" description="SfsA N-terminal OB" evidence="2">
    <location>
        <begin position="18"/>
        <end position="77"/>
    </location>
</feature>
<dbReference type="InterPro" id="IPR040452">
    <property type="entry name" value="SfsA_C"/>
</dbReference>
<evidence type="ECO:0000313" key="4">
    <source>
        <dbReference type="Proteomes" id="UP000182725"/>
    </source>
</evidence>
<dbReference type="InterPro" id="IPR005224">
    <property type="entry name" value="SfsA"/>
</dbReference>
<dbReference type="Proteomes" id="UP000182725">
    <property type="component" value="Unassembled WGS sequence"/>
</dbReference>
<dbReference type="PANTHER" id="PTHR30545">
    <property type="entry name" value="SUGAR FERMENTATION STIMULATION PROTEIN A"/>
    <property type="match status" value="1"/>
</dbReference>
<name>A0A1H5IRM1_9MICC</name>
<sequence>MIDNTIAFPEELLFGTIIRRPNRFIIAAEINGEQFSCHCPTTGRIGNLVLDDLQGLLSLSRNPQRKTPFTVEAISVDPPERADDDRLWIGINQNAANRLVGRVLSAHLLPGIVTPTLVEREKKLGDSRLDFLVDGKTFIEVKTPLQSLQIDLGEHSRTTKTTPFDSTDRFV</sequence>
<organism evidence="3 4">
    <name type="scientific">Arthrobacter alpinus</name>
    <dbReference type="NCBI Taxonomy" id="656366"/>
    <lineage>
        <taxon>Bacteria</taxon>
        <taxon>Bacillati</taxon>
        <taxon>Actinomycetota</taxon>
        <taxon>Actinomycetes</taxon>
        <taxon>Micrococcales</taxon>
        <taxon>Micrococcaceae</taxon>
        <taxon>Arthrobacter</taxon>
    </lineage>
</organism>
<dbReference type="Gene3D" id="2.40.50.580">
    <property type="match status" value="1"/>
</dbReference>
<protein>
    <submittedName>
        <fullName evidence="3">Sugar fermentation stimulation protein</fullName>
    </submittedName>
</protein>
<dbReference type="RefSeq" id="WP_074711107.1">
    <property type="nucleotide sequence ID" value="NZ_FNTV01000001.1"/>
</dbReference>
<dbReference type="GO" id="GO:0003677">
    <property type="term" value="F:DNA binding"/>
    <property type="evidence" value="ECO:0007669"/>
    <property type="project" value="InterPro"/>
</dbReference>
<feature type="domain" description="Sugar fermentation stimulation protein C-terminal" evidence="1">
    <location>
        <begin position="95"/>
        <end position="143"/>
    </location>
</feature>
<proteinExistence type="predicted"/>
<dbReference type="AlphaFoldDB" id="A0A1H5IRM1"/>
<dbReference type="Pfam" id="PF17746">
    <property type="entry name" value="SfsA_N"/>
    <property type="match status" value="1"/>
</dbReference>